<organism evidence="2 3">
    <name type="scientific">Mytilus coruscus</name>
    <name type="common">Sea mussel</name>
    <dbReference type="NCBI Taxonomy" id="42192"/>
    <lineage>
        <taxon>Eukaryota</taxon>
        <taxon>Metazoa</taxon>
        <taxon>Spiralia</taxon>
        <taxon>Lophotrochozoa</taxon>
        <taxon>Mollusca</taxon>
        <taxon>Bivalvia</taxon>
        <taxon>Autobranchia</taxon>
        <taxon>Pteriomorphia</taxon>
        <taxon>Mytilida</taxon>
        <taxon>Mytiloidea</taxon>
        <taxon>Mytilidae</taxon>
        <taxon>Mytilinae</taxon>
        <taxon>Mytilus</taxon>
    </lineage>
</organism>
<gene>
    <name evidence="2" type="ORF">MCOR_47255</name>
</gene>
<dbReference type="PANTHER" id="PTHR13622">
    <property type="entry name" value="THIAMIN PYROPHOSPHOKINASE"/>
    <property type="match status" value="1"/>
</dbReference>
<sequence>MDDSTGSYKQNCLPFYVGDKQVGIVRRDILCHLQKYKDVFIASSSKLKLSDDLRTFKERSDTVHEVLKDLREQNVLDTLNGWRNETIDIRSSPREDPILKVERSGACLFGVIVYSVHINGYTTKDNQLMMWLGRRSNSRPTYPNMLDNMCAGGLTSGQSVKQCAIKECAEEASVPKKLTDKLKAVGCVSHIFEDKRGVFPVCEYVFDLHLPSNYEPVNADGEVGSFEMITIEKVMDNIVLEDFRPCSAMIALDFLIRHGFVSPENEKNYAYLAEMMHIPLHSYFTYTTPLFSR</sequence>
<dbReference type="PROSITE" id="PS51462">
    <property type="entry name" value="NUDIX"/>
    <property type="match status" value="1"/>
</dbReference>
<keyword evidence="3" id="KW-1185">Reference proteome</keyword>
<dbReference type="EMBL" id="CACVKT020008348">
    <property type="protein sequence ID" value="CAC5414459.1"/>
    <property type="molecule type" value="Genomic_DNA"/>
</dbReference>
<dbReference type="Pfam" id="PF15916">
    <property type="entry name" value="DUF4743"/>
    <property type="match status" value="1"/>
</dbReference>
<feature type="domain" description="Nudix hydrolase" evidence="1">
    <location>
        <begin position="111"/>
        <end position="251"/>
    </location>
</feature>
<dbReference type="InterPro" id="IPR000086">
    <property type="entry name" value="NUDIX_hydrolase_dom"/>
</dbReference>
<dbReference type="InterPro" id="IPR015797">
    <property type="entry name" value="NUDIX_hydrolase-like_dom_sf"/>
</dbReference>
<name>A0A6J8E109_MYTCO</name>
<dbReference type="OrthoDB" id="10261522at2759"/>
<dbReference type="PANTHER" id="PTHR13622:SF8">
    <property type="entry name" value="THIAMIN PYROPHOSPHOKINASE 1"/>
    <property type="match status" value="1"/>
</dbReference>
<evidence type="ECO:0000313" key="2">
    <source>
        <dbReference type="EMBL" id="CAC5414459.1"/>
    </source>
</evidence>
<dbReference type="FunFam" id="3.90.79.10:FF:000019">
    <property type="entry name" value="Thiamin pyrophosphokinase, putative"/>
    <property type="match status" value="1"/>
</dbReference>
<dbReference type="Gene3D" id="3.90.79.10">
    <property type="entry name" value="Nucleoside Triphosphate Pyrophosphohydrolase"/>
    <property type="match status" value="1"/>
</dbReference>
<evidence type="ECO:0000259" key="1">
    <source>
        <dbReference type="PROSITE" id="PS51462"/>
    </source>
</evidence>
<proteinExistence type="predicted"/>
<dbReference type="AlphaFoldDB" id="A0A6J8E109"/>
<dbReference type="CDD" id="cd03676">
    <property type="entry name" value="NUDIX_Tnr3_like"/>
    <property type="match status" value="1"/>
</dbReference>
<reference evidence="2 3" key="1">
    <citation type="submission" date="2020-06" db="EMBL/GenBank/DDBJ databases">
        <authorList>
            <person name="Li R."/>
            <person name="Bekaert M."/>
        </authorList>
    </citation>
    <scope>NUCLEOTIDE SEQUENCE [LARGE SCALE GENOMIC DNA]</scope>
    <source>
        <strain evidence="3">wild</strain>
    </source>
</reference>
<dbReference type="Pfam" id="PF00293">
    <property type="entry name" value="NUDIX"/>
    <property type="match status" value="1"/>
</dbReference>
<accession>A0A6J8E109</accession>
<dbReference type="InterPro" id="IPR031804">
    <property type="entry name" value="DUF4743"/>
</dbReference>
<dbReference type="SUPFAM" id="SSF55811">
    <property type="entry name" value="Nudix"/>
    <property type="match status" value="1"/>
</dbReference>
<dbReference type="GO" id="GO:0044715">
    <property type="term" value="F:8-oxo-dGDP phosphatase activity"/>
    <property type="evidence" value="ECO:0007669"/>
    <property type="project" value="TreeGrafter"/>
</dbReference>
<protein>
    <recommendedName>
        <fullName evidence="1">Nudix hydrolase domain-containing protein</fullName>
    </recommendedName>
</protein>
<evidence type="ECO:0000313" key="3">
    <source>
        <dbReference type="Proteomes" id="UP000507470"/>
    </source>
</evidence>
<dbReference type="Proteomes" id="UP000507470">
    <property type="component" value="Unassembled WGS sequence"/>
</dbReference>